<dbReference type="PROSITE" id="PS51355">
    <property type="entry name" value="GLUTATHIONE_PEROXID_3"/>
    <property type="match status" value="1"/>
</dbReference>
<evidence type="ECO:0000256" key="4">
    <source>
        <dbReference type="PIRSR" id="PIRSR000303-1"/>
    </source>
</evidence>
<evidence type="ECO:0000313" key="8">
    <source>
        <dbReference type="EMBL" id="OYQ30035.1"/>
    </source>
</evidence>
<dbReference type="InterPro" id="IPR036249">
    <property type="entry name" value="Thioredoxin-like_sf"/>
</dbReference>
<organism evidence="8 9">
    <name type="scientific">Sandarakinorhabdus cyanobacteriorum</name>
    <dbReference type="NCBI Taxonomy" id="1981098"/>
    <lineage>
        <taxon>Bacteria</taxon>
        <taxon>Pseudomonadati</taxon>
        <taxon>Pseudomonadota</taxon>
        <taxon>Alphaproteobacteria</taxon>
        <taxon>Sphingomonadales</taxon>
        <taxon>Sphingosinicellaceae</taxon>
        <taxon>Sandarakinorhabdus</taxon>
    </lineage>
</organism>
<sequence length="183" mass="19356">MLKHLTLAAAALGALVAAAPAPQSLHQFNLKTIDGKPMPMAQYKGKVVLLVNTASMCGFTPQYEGLQALHDSYKAKGFTVVGVPSGDFGDQEFASNGEVKQFCESKFGIKFPMAEKAVVKGPKAIPVYKWAAATLGEANTPQWNFHKYLIGKDGKLIAAFGTKTTPTSPEVTAAVQKALAAKG</sequence>
<evidence type="ECO:0000256" key="6">
    <source>
        <dbReference type="SAM" id="SignalP"/>
    </source>
</evidence>
<dbReference type="PANTHER" id="PTHR11592:SF78">
    <property type="entry name" value="GLUTATHIONE PEROXIDASE"/>
    <property type="match status" value="1"/>
</dbReference>
<dbReference type="Proteomes" id="UP000216991">
    <property type="component" value="Unassembled WGS sequence"/>
</dbReference>
<keyword evidence="6" id="KW-0732">Signal</keyword>
<feature type="domain" description="Thioredoxin" evidence="7">
    <location>
        <begin position="19"/>
        <end position="180"/>
    </location>
</feature>
<dbReference type="PANTHER" id="PTHR11592">
    <property type="entry name" value="GLUTATHIONE PEROXIDASE"/>
    <property type="match status" value="1"/>
</dbReference>
<evidence type="ECO:0000256" key="2">
    <source>
        <dbReference type="ARBA" id="ARBA00022559"/>
    </source>
</evidence>
<dbReference type="SUPFAM" id="SSF52833">
    <property type="entry name" value="Thioredoxin-like"/>
    <property type="match status" value="1"/>
</dbReference>
<evidence type="ECO:0000259" key="7">
    <source>
        <dbReference type="PROSITE" id="PS51352"/>
    </source>
</evidence>
<dbReference type="GO" id="GO:0034599">
    <property type="term" value="P:cellular response to oxidative stress"/>
    <property type="evidence" value="ECO:0007669"/>
    <property type="project" value="TreeGrafter"/>
</dbReference>
<accession>A0A255YN73</accession>
<dbReference type="AlphaFoldDB" id="A0A255YN73"/>
<dbReference type="CDD" id="cd00340">
    <property type="entry name" value="GSH_Peroxidase"/>
    <property type="match status" value="1"/>
</dbReference>
<feature type="chain" id="PRO_5013169097" description="Glutathione peroxidase" evidence="6">
    <location>
        <begin position="20"/>
        <end position="183"/>
    </location>
</feature>
<dbReference type="InterPro" id="IPR029759">
    <property type="entry name" value="GPX_AS"/>
</dbReference>
<dbReference type="Pfam" id="PF00255">
    <property type="entry name" value="GSHPx"/>
    <property type="match status" value="1"/>
</dbReference>
<dbReference type="EMBL" id="NOXT01000103">
    <property type="protein sequence ID" value="OYQ30035.1"/>
    <property type="molecule type" value="Genomic_DNA"/>
</dbReference>
<feature type="active site" evidence="4">
    <location>
        <position position="57"/>
    </location>
</feature>
<dbReference type="PROSITE" id="PS51352">
    <property type="entry name" value="THIOREDOXIN_2"/>
    <property type="match status" value="1"/>
</dbReference>
<evidence type="ECO:0000256" key="1">
    <source>
        <dbReference type="ARBA" id="ARBA00006926"/>
    </source>
</evidence>
<dbReference type="InterPro" id="IPR013766">
    <property type="entry name" value="Thioredoxin_domain"/>
</dbReference>
<comment type="caution">
    <text evidence="8">The sequence shown here is derived from an EMBL/GenBank/DDBJ whole genome shotgun (WGS) entry which is preliminary data.</text>
</comment>
<name>A0A255YN73_9SPHN</name>
<dbReference type="PRINTS" id="PR01011">
    <property type="entry name" value="GLUTPROXDASE"/>
</dbReference>
<dbReference type="Gene3D" id="3.40.30.10">
    <property type="entry name" value="Glutaredoxin"/>
    <property type="match status" value="1"/>
</dbReference>
<evidence type="ECO:0000313" key="9">
    <source>
        <dbReference type="Proteomes" id="UP000216991"/>
    </source>
</evidence>
<protein>
    <recommendedName>
        <fullName evidence="5">Glutathione peroxidase</fullName>
    </recommendedName>
</protein>
<keyword evidence="2 5" id="KW-0575">Peroxidase</keyword>
<dbReference type="PROSITE" id="PS00460">
    <property type="entry name" value="GLUTATHIONE_PEROXID_1"/>
    <property type="match status" value="1"/>
</dbReference>
<dbReference type="OrthoDB" id="9785502at2"/>
<dbReference type="InterPro" id="IPR000889">
    <property type="entry name" value="Glutathione_peroxidase"/>
</dbReference>
<keyword evidence="3 5" id="KW-0560">Oxidoreductase</keyword>
<comment type="similarity">
    <text evidence="1 5">Belongs to the glutathione peroxidase family.</text>
</comment>
<reference evidence="8 9" key="1">
    <citation type="submission" date="2017-07" db="EMBL/GenBank/DDBJ databases">
        <title>Sandarakinorhabdus cyanobacteriorum sp. nov., a novel bacterium isolated from cyanobacterial aggregates in a eutrophic lake.</title>
        <authorList>
            <person name="Cai H."/>
        </authorList>
    </citation>
    <scope>NUCLEOTIDE SEQUENCE [LARGE SCALE GENOMIC DNA]</scope>
    <source>
        <strain evidence="8 9">TH057</strain>
    </source>
</reference>
<dbReference type="PIRSF" id="PIRSF000303">
    <property type="entry name" value="Glutathion_perox"/>
    <property type="match status" value="1"/>
</dbReference>
<keyword evidence="9" id="KW-1185">Reference proteome</keyword>
<gene>
    <name evidence="8" type="ORF">CHU93_07355</name>
</gene>
<proteinExistence type="inferred from homology"/>
<evidence type="ECO:0000256" key="3">
    <source>
        <dbReference type="ARBA" id="ARBA00023002"/>
    </source>
</evidence>
<feature type="signal peptide" evidence="6">
    <location>
        <begin position="1"/>
        <end position="19"/>
    </location>
</feature>
<dbReference type="GO" id="GO:0004601">
    <property type="term" value="F:peroxidase activity"/>
    <property type="evidence" value="ECO:0007669"/>
    <property type="project" value="UniProtKB-KW"/>
</dbReference>
<evidence type="ECO:0000256" key="5">
    <source>
        <dbReference type="RuleBase" id="RU000499"/>
    </source>
</evidence>